<dbReference type="RefSeq" id="WP_167474794.1">
    <property type="nucleotide sequence ID" value="NZ_CP046172.1"/>
</dbReference>
<organism evidence="2 3">
    <name type="scientific">Nocardia arthritidis</name>
    <dbReference type="NCBI Taxonomy" id="228602"/>
    <lineage>
        <taxon>Bacteria</taxon>
        <taxon>Bacillati</taxon>
        <taxon>Actinomycetota</taxon>
        <taxon>Actinomycetes</taxon>
        <taxon>Mycobacteriales</taxon>
        <taxon>Nocardiaceae</taxon>
        <taxon>Nocardia</taxon>
    </lineage>
</organism>
<evidence type="ECO:0000256" key="1">
    <source>
        <dbReference type="SAM" id="MobiDB-lite"/>
    </source>
</evidence>
<name>A0A6G9YFQ9_9NOCA</name>
<protein>
    <submittedName>
        <fullName evidence="2">Uncharacterized protein</fullName>
    </submittedName>
</protein>
<accession>A0A6G9YFQ9</accession>
<sequence>MTESGDAKHRKPDDEWWTELQQPGQPQAVADPTMVRAPSGPAPQYSTGSEQHAVGQAQPPAQPYAVQQADPTILRQPSSPAIPQQPGYPPVDPQQAGYQSGGPQQAGYPAGPQQPYPQGAPTQFQQSQPSIPQQSGYPQGAPTQFQQSQPSIPQSAYPDPAQQVPQQPGYPAPGQQFAQHPAYSAPAQQVPQPSAYSAPAQQVPQPSAYSAPAQQAQQPTYPDPAQQIPQQPTYPPGYQQIPGQPFTPGQPPLNQPPGHPQAPGGRGNGWLWALGAVVVTSAIWAGGVFAAGGFSDGPQISKDADLRGYHFVGNLCDATDTSLFTGRNLKTQSTDSSGKAFPTHEGHQHAALDTMSCGFHFAPPGSTDKYSYASLYVDATVHKQTNPGPEFDAYRDTYTDTEFGKDSTIEKVSGIGDAAYLRIKKPSSGSSGVDVSLSVRDGWFTYGLSWYQSDYGNKTSGQYPSESDIKDLLRKAAAASMPKLRG</sequence>
<proteinExistence type="predicted"/>
<dbReference type="AlphaFoldDB" id="A0A6G9YFQ9"/>
<gene>
    <name evidence="2" type="ORF">F5544_20980</name>
</gene>
<feature type="compositionally biased region" description="Pro residues" evidence="1">
    <location>
        <begin position="248"/>
        <end position="260"/>
    </location>
</feature>
<keyword evidence="3" id="KW-1185">Reference proteome</keyword>
<reference evidence="2 3" key="1">
    <citation type="journal article" date="2019" name="ACS Chem. Biol.">
        <title>Identification and Mobilization of a Cryptic Antibiotic Biosynthesis Gene Locus from a Human-Pathogenic Nocardia Isolate.</title>
        <authorList>
            <person name="Herisse M."/>
            <person name="Ishida K."/>
            <person name="Porter J.L."/>
            <person name="Howden B."/>
            <person name="Hertweck C."/>
            <person name="Stinear T.P."/>
            <person name="Pidot S.J."/>
        </authorList>
    </citation>
    <scope>NUCLEOTIDE SEQUENCE [LARGE SCALE GENOMIC DNA]</scope>
    <source>
        <strain evidence="2 3">AUSMDU00012717</strain>
    </source>
</reference>
<evidence type="ECO:0000313" key="2">
    <source>
        <dbReference type="EMBL" id="QIS12059.1"/>
    </source>
</evidence>
<feature type="compositionally biased region" description="Basic and acidic residues" evidence="1">
    <location>
        <begin position="1"/>
        <end position="14"/>
    </location>
</feature>
<dbReference type="Proteomes" id="UP000503540">
    <property type="component" value="Chromosome"/>
</dbReference>
<evidence type="ECO:0000313" key="3">
    <source>
        <dbReference type="Proteomes" id="UP000503540"/>
    </source>
</evidence>
<feature type="compositionally biased region" description="Low complexity" evidence="1">
    <location>
        <begin position="56"/>
        <end position="71"/>
    </location>
</feature>
<dbReference type="EMBL" id="CP046172">
    <property type="protein sequence ID" value="QIS12059.1"/>
    <property type="molecule type" value="Genomic_DNA"/>
</dbReference>
<feature type="region of interest" description="Disordered" evidence="1">
    <location>
        <begin position="1"/>
        <end position="267"/>
    </location>
</feature>
<feature type="compositionally biased region" description="Low complexity" evidence="1">
    <location>
        <begin position="93"/>
        <end position="244"/>
    </location>
</feature>
<dbReference type="KEGG" id="nah:F5544_20980"/>